<accession>A0A0E9UBQ1</accession>
<organism evidence="1">
    <name type="scientific">Anguilla anguilla</name>
    <name type="common">European freshwater eel</name>
    <name type="synonym">Muraena anguilla</name>
    <dbReference type="NCBI Taxonomy" id="7936"/>
    <lineage>
        <taxon>Eukaryota</taxon>
        <taxon>Metazoa</taxon>
        <taxon>Chordata</taxon>
        <taxon>Craniata</taxon>
        <taxon>Vertebrata</taxon>
        <taxon>Euteleostomi</taxon>
        <taxon>Actinopterygii</taxon>
        <taxon>Neopterygii</taxon>
        <taxon>Teleostei</taxon>
        <taxon>Anguilliformes</taxon>
        <taxon>Anguillidae</taxon>
        <taxon>Anguilla</taxon>
    </lineage>
</organism>
<name>A0A0E9UBQ1_ANGAN</name>
<dbReference type="EMBL" id="GBXM01045932">
    <property type="protein sequence ID" value="JAH62645.1"/>
    <property type="molecule type" value="Transcribed_RNA"/>
</dbReference>
<evidence type="ECO:0000313" key="1">
    <source>
        <dbReference type="EMBL" id="JAH62645.1"/>
    </source>
</evidence>
<reference evidence="1" key="1">
    <citation type="submission" date="2014-11" db="EMBL/GenBank/DDBJ databases">
        <authorList>
            <person name="Amaro Gonzalez C."/>
        </authorList>
    </citation>
    <scope>NUCLEOTIDE SEQUENCE</scope>
</reference>
<protein>
    <submittedName>
        <fullName evidence="1">Uncharacterized protein</fullName>
    </submittedName>
</protein>
<reference evidence="1" key="2">
    <citation type="journal article" date="2015" name="Fish Shellfish Immunol.">
        <title>Early steps in the European eel (Anguilla anguilla)-Vibrio vulnificus interaction in the gills: Role of the RtxA13 toxin.</title>
        <authorList>
            <person name="Callol A."/>
            <person name="Pajuelo D."/>
            <person name="Ebbesson L."/>
            <person name="Teles M."/>
            <person name="MacKenzie S."/>
            <person name="Amaro C."/>
        </authorList>
    </citation>
    <scope>NUCLEOTIDE SEQUENCE</scope>
</reference>
<proteinExistence type="predicted"/>
<sequence length="19" mass="2021">MKLNTGNFSKAEPKQSPSG</sequence>
<dbReference type="AlphaFoldDB" id="A0A0E9UBQ1"/>